<organism evidence="8 9">
    <name type="scientific">Paractinoplanes atraurantiacus</name>
    <dbReference type="NCBI Taxonomy" id="1036182"/>
    <lineage>
        <taxon>Bacteria</taxon>
        <taxon>Bacillati</taxon>
        <taxon>Actinomycetota</taxon>
        <taxon>Actinomycetes</taxon>
        <taxon>Micromonosporales</taxon>
        <taxon>Micromonosporaceae</taxon>
        <taxon>Paractinoplanes</taxon>
    </lineage>
</organism>
<evidence type="ECO:0000256" key="6">
    <source>
        <dbReference type="SAM" id="Phobius"/>
    </source>
</evidence>
<feature type="transmembrane region" description="Helical" evidence="6">
    <location>
        <begin position="276"/>
        <end position="298"/>
    </location>
</feature>
<evidence type="ECO:0000313" key="8">
    <source>
        <dbReference type="EMBL" id="SNY41871.1"/>
    </source>
</evidence>
<dbReference type="PANTHER" id="PTHR35007">
    <property type="entry name" value="INTEGRAL MEMBRANE PROTEIN-RELATED"/>
    <property type="match status" value="1"/>
</dbReference>
<feature type="transmembrane region" description="Helical" evidence="6">
    <location>
        <begin position="130"/>
        <end position="150"/>
    </location>
</feature>
<dbReference type="EMBL" id="OBDY01000006">
    <property type="protein sequence ID" value="SNY41871.1"/>
    <property type="molecule type" value="Genomic_DNA"/>
</dbReference>
<evidence type="ECO:0000313" key="9">
    <source>
        <dbReference type="Proteomes" id="UP000219612"/>
    </source>
</evidence>
<keyword evidence="9" id="KW-1185">Reference proteome</keyword>
<name>A0A285I4K8_9ACTN</name>
<evidence type="ECO:0000259" key="7">
    <source>
        <dbReference type="Pfam" id="PF00482"/>
    </source>
</evidence>
<sequence length="304" mass="32576">MATIVLGAAVAGIVLAFVLAAVAVLLPPPRFERILRALAAFGTGPEMRRDTGSALQSRLRSLVIAGLDRLAELLTPAADRERLSRLLDYAGNPAAWPLARVMRARPFGAVVGAGVGAFFAYGWTEDTDSVLIGIPAGLVAGFLLPQLLVYNAGIKRQEKITYSLPDVMDAMVIGVEAGLGLDSAMDQVASATTGPMADELNRVLQEMRLGVARTEALRSLASRTTVRDLKRLMTALIQAGELGISVAGILREHAADQRMRRRQRAEEMAQKVPVKLLFPVMFCMFPAIFIVVVGPAVITLSKAF</sequence>
<comment type="subcellular location">
    <subcellularLocation>
        <location evidence="1">Cell membrane</location>
        <topology evidence="1">Multi-pass membrane protein</topology>
    </subcellularLocation>
</comment>
<evidence type="ECO:0000256" key="3">
    <source>
        <dbReference type="ARBA" id="ARBA00022692"/>
    </source>
</evidence>
<evidence type="ECO:0000256" key="5">
    <source>
        <dbReference type="ARBA" id="ARBA00023136"/>
    </source>
</evidence>
<dbReference type="Proteomes" id="UP000219612">
    <property type="component" value="Unassembled WGS sequence"/>
</dbReference>
<protein>
    <submittedName>
        <fullName evidence="8">Tight adherence protein C</fullName>
    </submittedName>
</protein>
<keyword evidence="4 6" id="KW-1133">Transmembrane helix</keyword>
<feature type="domain" description="Type II secretion system protein GspF" evidence="7">
    <location>
        <begin position="169"/>
        <end position="293"/>
    </location>
</feature>
<evidence type="ECO:0000256" key="4">
    <source>
        <dbReference type="ARBA" id="ARBA00022989"/>
    </source>
</evidence>
<dbReference type="GO" id="GO:0005886">
    <property type="term" value="C:plasma membrane"/>
    <property type="evidence" value="ECO:0007669"/>
    <property type="project" value="UniProtKB-SubCell"/>
</dbReference>
<dbReference type="InterPro" id="IPR018076">
    <property type="entry name" value="T2SS_GspF_dom"/>
</dbReference>
<accession>A0A285I4K8</accession>
<dbReference type="OrthoDB" id="3362351at2"/>
<evidence type="ECO:0000256" key="2">
    <source>
        <dbReference type="ARBA" id="ARBA00022475"/>
    </source>
</evidence>
<keyword evidence="3 6" id="KW-0812">Transmembrane</keyword>
<feature type="transmembrane region" description="Helical" evidence="6">
    <location>
        <begin position="107"/>
        <end position="124"/>
    </location>
</feature>
<gene>
    <name evidence="8" type="ORF">SAMN05421748_106217</name>
</gene>
<proteinExistence type="predicted"/>
<feature type="transmembrane region" description="Helical" evidence="6">
    <location>
        <begin position="6"/>
        <end position="26"/>
    </location>
</feature>
<dbReference type="RefSeq" id="WP_097321027.1">
    <property type="nucleotide sequence ID" value="NZ_OBDY01000006.1"/>
</dbReference>
<dbReference type="AlphaFoldDB" id="A0A285I4K8"/>
<evidence type="ECO:0000256" key="1">
    <source>
        <dbReference type="ARBA" id="ARBA00004651"/>
    </source>
</evidence>
<keyword evidence="5 6" id="KW-0472">Membrane</keyword>
<dbReference type="PANTHER" id="PTHR35007:SF2">
    <property type="entry name" value="PILUS ASSEMBLE PROTEIN"/>
    <property type="match status" value="1"/>
</dbReference>
<reference evidence="8 9" key="1">
    <citation type="submission" date="2017-09" db="EMBL/GenBank/DDBJ databases">
        <authorList>
            <person name="Ehlers B."/>
            <person name="Leendertz F.H."/>
        </authorList>
    </citation>
    <scope>NUCLEOTIDE SEQUENCE [LARGE SCALE GENOMIC DNA]</scope>
    <source>
        <strain evidence="8 9">CGMCC 4.6857</strain>
    </source>
</reference>
<dbReference type="InterPro" id="IPR042094">
    <property type="entry name" value="T2SS_GspF_sf"/>
</dbReference>
<dbReference type="Gene3D" id="1.20.81.30">
    <property type="entry name" value="Type II secretion system (T2SS), domain F"/>
    <property type="match status" value="1"/>
</dbReference>
<dbReference type="Pfam" id="PF00482">
    <property type="entry name" value="T2SSF"/>
    <property type="match status" value="1"/>
</dbReference>
<keyword evidence="2" id="KW-1003">Cell membrane</keyword>